<dbReference type="EMBL" id="MK862566">
    <property type="protein sequence ID" value="QCY41336.1"/>
    <property type="molecule type" value="mRNA"/>
</dbReference>
<organism evidence="13">
    <name type="scientific">Phenacoccus solenopsis</name>
    <name type="common">Solenopsis mealybug</name>
    <dbReference type="NCBI Taxonomy" id="483260"/>
    <lineage>
        <taxon>Eukaryota</taxon>
        <taxon>Metazoa</taxon>
        <taxon>Ecdysozoa</taxon>
        <taxon>Arthropoda</taxon>
        <taxon>Hexapoda</taxon>
        <taxon>Insecta</taxon>
        <taxon>Pterygota</taxon>
        <taxon>Neoptera</taxon>
        <taxon>Paraneoptera</taxon>
        <taxon>Hemiptera</taxon>
        <taxon>Sternorrhyncha</taxon>
        <taxon>Coccoidea</taxon>
        <taxon>Pseudococcidae</taxon>
        <taxon>Phenacoccus</taxon>
    </lineage>
</organism>
<dbReference type="InterPro" id="IPR002403">
    <property type="entry name" value="Cyt_P450_E_grp-IV"/>
</dbReference>
<evidence type="ECO:0000256" key="11">
    <source>
        <dbReference type="PIRSR" id="PIRSR602403-1"/>
    </source>
</evidence>
<dbReference type="CDD" id="cd11054">
    <property type="entry name" value="CYP24A1-like"/>
    <property type="match status" value="1"/>
</dbReference>
<keyword evidence="6 11" id="KW-0349">Heme</keyword>
<dbReference type="InterPro" id="IPR017972">
    <property type="entry name" value="Cyt_P450_CS"/>
</dbReference>
<dbReference type="Gene3D" id="1.10.630.10">
    <property type="entry name" value="Cytochrome P450"/>
    <property type="match status" value="1"/>
</dbReference>
<dbReference type="InterPro" id="IPR001128">
    <property type="entry name" value="Cyt_P450"/>
</dbReference>
<dbReference type="PROSITE" id="PS00086">
    <property type="entry name" value="CYTOCHROME_P450"/>
    <property type="match status" value="1"/>
</dbReference>
<dbReference type="InterPro" id="IPR036396">
    <property type="entry name" value="Cyt_P450_sf"/>
</dbReference>
<dbReference type="PRINTS" id="PR00385">
    <property type="entry name" value="P450"/>
</dbReference>
<evidence type="ECO:0000256" key="12">
    <source>
        <dbReference type="RuleBase" id="RU000461"/>
    </source>
</evidence>
<evidence type="ECO:0000256" key="7">
    <source>
        <dbReference type="ARBA" id="ARBA00022723"/>
    </source>
</evidence>
<keyword evidence="10 12" id="KW-0503">Monooxygenase</keyword>
<evidence type="ECO:0000256" key="4">
    <source>
        <dbReference type="ARBA" id="ARBA00004406"/>
    </source>
</evidence>
<comment type="similarity">
    <text evidence="5 12">Belongs to the cytochrome P450 family.</text>
</comment>
<feature type="binding site" description="axial binding residue" evidence="11">
    <location>
        <position position="404"/>
    </location>
    <ligand>
        <name>heme</name>
        <dbReference type="ChEBI" id="CHEBI:30413"/>
    </ligand>
    <ligandPart>
        <name>Fe</name>
        <dbReference type="ChEBI" id="CHEBI:18248"/>
    </ligandPart>
</feature>
<dbReference type="PANTHER" id="PTHR24279:SF120">
    <property type="entry name" value="CYTOCHROME P450"/>
    <property type="match status" value="1"/>
</dbReference>
<protein>
    <submittedName>
        <fullName evidence="13">Cytochrome P450 353F1</fullName>
    </submittedName>
</protein>
<keyword evidence="8 12" id="KW-0560">Oxidoreductase</keyword>
<dbReference type="GO" id="GO:0020037">
    <property type="term" value="F:heme binding"/>
    <property type="evidence" value="ECO:0007669"/>
    <property type="project" value="InterPro"/>
</dbReference>
<accession>A0A5P1JZ48</accession>
<comment type="function">
    <text evidence="2">May be involved in the metabolism of insect hormones and in the breakdown of synthetic insecticides.</text>
</comment>
<evidence type="ECO:0000313" key="13">
    <source>
        <dbReference type="EMBL" id="QCY41336.1"/>
    </source>
</evidence>
<comment type="subcellular location">
    <subcellularLocation>
        <location evidence="4">Endoplasmic reticulum membrane</location>
        <topology evidence="4">Peripheral membrane protein</topology>
    </subcellularLocation>
    <subcellularLocation>
        <location evidence="3">Microsome membrane</location>
        <topology evidence="3">Peripheral membrane protein</topology>
    </subcellularLocation>
</comment>
<proteinExistence type="evidence at transcript level"/>
<sequence length="456" mass="52582">MKLLRNLGKDVRPFREIPSPKAYPIIGHAYLFSGKGPYHKDKLTEAAYDLSKKYGPVFYLKFPGQSFVITTDAENASKIFQNEGKLPNRVTLPALALYHERSFGAVGVVPDNGPNWYKLRKALSPLLMKTYISKFINENQLIADKFVEYIRKNKDKNNTLIDLCSHMYRYSIECMSIVCPGRRLTNEEDLRKIIEGSCTFMDGLYRTYSEPPVWKFIKTKGYRKLERGHNIINRFMYKEMEKPINTWNDSFMKVLFQDSDLTRNQARVLSTEVFLSGIDSISTAITMTLYYLSKNEKCQHEALNDVKNGSLSYLRACFKETLRLSATAGGTTRALPADVVMNDYNIPANTYITAFHSAMSLMDEYFEDADLYKPERWLHSEKVQKKNEFSNFASLPFGHGPRMCPGRWLSEQESVILLSAILKSYKLESATPSRVGMIYRMNRIPERSIDIKFIDR</sequence>
<keyword evidence="9 11" id="KW-0408">Iron</keyword>
<dbReference type="SUPFAM" id="SSF48264">
    <property type="entry name" value="Cytochrome P450"/>
    <property type="match status" value="1"/>
</dbReference>
<gene>
    <name evidence="13" type="primary">CYP353F1</name>
</gene>
<evidence type="ECO:0000256" key="8">
    <source>
        <dbReference type="ARBA" id="ARBA00023002"/>
    </source>
</evidence>
<evidence type="ECO:0000256" key="9">
    <source>
        <dbReference type="ARBA" id="ARBA00023004"/>
    </source>
</evidence>
<keyword evidence="7 11" id="KW-0479">Metal-binding</keyword>
<reference evidence="13" key="1">
    <citation type="submission" date="2019-04" db="EMBL/GenBank/DDBJ databases">
        <authorList>
            <person name="Xi L."/>
            <person name="Liu D."/>
            <person name="Ma L."/>
            <person name="Zhang Y."/>
            <person name="Sheng R."/>
            <person name="Zhang S."/>
            <person name="Dang X."/>
            <person name="Li G."/>
            <person name="Miao Y."/>
            <person name="Jiang J."/>
        </authorList>
    </citation>
    <scope>NUCLEOTIDE SEQUENCE</scope>
</reference>
<dbReference type="PRINTS" id="PR00465">
    <property type="entry name" value="EP450IV"/>
</dbReference>
<dbReference type="GO" id="GO:0005789">
    <property type="term" value="C:endoplasmic reticulum membrane"/>
    <property type="evidence" value="ECO:0007669"/>
    <property type="project" value="UniProtKB-SubCell"/>
</dbReference>
<dbReference type="PANTHER" id="PTHR24279">
    <property type="entry name" value="CYTOCHROME P450"/>
    <property type="match status" value="1"/>
</dbReference>
<dbReference type="GO" id="GO:0005506">
    <property type="term" value="F:iron ion binding"/>
    <property type="evidence" value="ECO:0007669"/>
    <property type="project" value="InterPro"/>
</dbReference>
<dbReference type="GO" id="GO:0016705">
    <property type="term" value="F:oxidoreductase activity, acting on paired donors, with incorporation or reduction of molecular oxygen"/>
    <property type="evidence" value="ECO:0007669"/>
    <property type="project" value="InterPro"/>
</dbReference>
<dbReference type="Pfam" id="PF00067">
    <property type="entry name" value="p450"/>
    <property type="match status" value="1"/>
</dbReference>
<dbReference type="GO" id="GO:0004497">
    <property type="term" value="F:monooxygenase activity"/>
    <property type="evidence" value="ECO:0007669"/>
    <property type="project" value="UniProtKB-KW"/>
</dbReference>
<dbReference type="InterPro" id="IPR050479">
    <property type="entry name" value="CYP11_CYP27_families"/>
</dbReference>
<dbReference type="AlphaFoldDB" id="A0A5P1JZ48"/>
<name>A0A5P1JZ48_9HEMI</name>
<evidence type="ECO:0000256" key="10">
    <source>
        <dbReference type="ARBA" id="ARBA00023033"/>
    </source>
</evidence>
<evidence type="ECO:0000256" key="2">
    <source>
        <dbReference type="ARBA" id="ARBA00003690"/>
    </source>
</evidence>
<comment type="cofactor">
    <cofactor evidence="1 11">
        <name>heme</name>
        <dbReference type="ChEBI" id="CHEBI:30413"/>
    </cofactor>
</comment>
<evidence type="ECO:0000256" key="1">
    <source>
        <dbReference type="ARBA" id="ARBA00001971"/>
    </source>
</evidence>
<evidence type="ECO:0000256" key="5">
    <source>
        <dbReference type="ARBA" id="ARBA00010617"/>
    </source>
</evidence>
<evidence type="ECO:0000256" key="3">
    <source>
        <dbReference type="ARBA" id="ARBA00004174"/>
    </source>
</evidence>
<evidence type="ECO:0000256" key="6">
    <source>
        <dbReference type="ARBA" id="ARBA00022617"/>
    </source>
</evidence>